<protein>
    <recommendedName>
        <fullName evidence="7">Aquaporin</fullName>
    </recommendedName>
</protein>
<keyword evidence="2" id="KW-0812">Transmembrane</keyword>
<evidence type="ECO:0000256" key="3">
    <source>
        <dbReference type="ARBA" id="ARBA00022989"/>
    </source>
</evidence>
<keyword evidence="6" id="KW-1185">Reference proteome</keyword>
<organism evidence="5 6">
    <name type="scientific">Macrostomum lignano</name>
    <dbReference type="NCBI Taxonomy" id="282301"/>
    <lineage>
        <taxon>Eukaryota</taxon>
        <taxon>Metazoa</taxon>
        <taxon>Spiralia</taxon>
        <taxon>Lophotrochozoa</taxon>
        <taxon>Platyhelminthes</taxon>
        <taxon>Rhabditophora</taxon>
        <taxon>Macrostomorpha</taxon>
        <taxon>Macrostomida</taxon>
        <taxon>Macrostomidae</taxon>
        <taxon>Macrostomum</taxon>
    </lineage>
</organism>
<dbReference type="EMBL" id="NIVC01000029">
    <property type="protein sequence ID" value="PAA93415.1"/>
    <property type="molecule type" value="Genomic_DNA"/>
</dbReference>
<evidence type="ECO:0000256" key="2">
    <source>
        <dbReference type="ARBA" id="ARBA00022692"/>
    </source>
</evidence>
<evidence type="ECO:0000256" key="4">
    <source>
        <dbReference type="ARBA" id="ARBA00023136"/>
    </source>
</evidence>
<name>A0A267H565_9PLAT</name>
<dbReference type="Gene3D" id="1.20.1080.10">
    <property type="entry name" value="Glycerol uptake facilitator protein"/>
    <property type="match status" value="1"/>
</dbReference>
<dbReference type="GO" id="GO:0015267">
    <property type="term" value="F:channel activity"/>
    <property type="evidence" value="ECO:0007669"/>
    <property type="project" value="TreeGrafter"/>
</dbReference>
<keyword evidence="4" id="KW-0472">Membrane</keyword>
<feature type="non-terminal residue" evidence="5">
    <location>
        <position position="1"/>
    </location>
</feature>
<dbReference type="AlphaFoldDB" id="A0A267H565"/>
<gene>
    <name evidence="5" type="ORF">BOX15_Mlig008191g1</name>
</gene>
<dbReference type="GO" id="GO:0005737">
    <property type="term" value="C:cytoplasm"/>
    <property type="evidence" value="ECO:0007669"/>
    <property type="project" value="TreeGrafter"/>
</dbReference>
<dbReference type="InterPro" id="IPR051883">
    <property type="entry name" value="AQP11/12_channel"/>
</dbReference>
<dbReference type="Proteomes" id="UP000215902">
    <property type="component" value="Unassembled WGS sequence"/>
</dbReference>
<reference evidence="5 6" key="1">
    <citation type="submission" date="2017-06" db="EMBL/GenBank/DDBJ databases">
        <title>A platform for efficient transgenesis in Macrostomum lignano, a flatworm model organism for stem cell research.</title>
        <authorList>
            <person name="Berezikov E."/>
        </authorList>
    </citation>
    <scope>NUCLEOTIDE SEQUENCE [LARGE SCALE GENOMIC DNA]</scope>
    <source>
        <strain evidence="5">DV1</strain>
        <tissue evidence="5">Whole organism</tissue>
    </source>
</reference>
<dbReference type="OrthoDB" id="1580043at2759"/>
<evidence type="ECO:0008006" key="7">
    <source>
        <dbReference type="Google" id="ProtNLM"/>
    </source>
</evidence>
<accession>A0A267H565</accession>
<comment type="caution">
    <text evidence="5">The sequence shown here is derived from an EMBL/GenBank/DDBJ whole genome shotgun (WGS) entry which is preliminary data.</text>
</comment>
<dbReference type="GO" id="GO:0016020">
    <property type="term" value="C:membrane"/>
    <property type="evidence" value="ECO:0007669"/>
    <property type="project" value="UniProtKB-SubCell"/>
</dbReference>
<dbReference type="InterPro" id="IPR023271">
    <property type="entry name" value="Aquaporin-like"/>
</dbReference>
<keyword evidence="3" id="KW-1133">Transmembrane helix</keyword>
<evidence type="ECO:0000313" key="5">
    <source>
        <dbReference type="EMBL" id="PAA93415.1"/>
    </source>
</evidence>
<comment type="subcellular location">
    <subcellularLocation>
        <location evidence="1">Membrane</location>
        <topology evidence="1">Multi-pass membrane protein</topology>
    </subcellularLocation>
</comment>
<dbReference type="PANTHER" id="PTHR21191:SF16">
    <property type="entry name" value="AQUAPORIN"/>
    <property type="match status" value="1"/>
</dbReference>
<dbReference type="STRING" id="282301.A0A267H565"/>
<evidence type="ECO:0000313" key="6">
    <source>
        <dbReference type="Proteomes" id="UP000215902"/>
    </source>
</evidence>
<proteinExistence type="predicted"/>
<evidence type="ECO:0000256" key="1">
    <source>
        <dbReference type="ARBA" id="ARBA00004141"/>
    </source>
</evidence>
<sequence>LRIFYQRLWDLAFGQPDPEHHEVILLVSLLYYSCAMLLGRGLRHCVRRLITPTLGKSVASCLLDLVTTFQVCACSLENGVIRKHYGMPAYLCTLLLLGVWHSGTLGDACGNPCGSWRQFVLGKARLSGTLIRMSLQMLAGAMAYRYARCCWWRLGLSSEHEMRYRITGCSSDLAVPVGAGFSIEAFATGLDLLVGLCVFSSGLRWERFQPLIKVLISTLLTYCGLHLTGMYVNPANATAQTFGCEGSQPWEHVTVYWLGPLAGVTGAVQAHRRWLGGHPAVKLDSVAADVAGAALRSSDRLVRRRLYSDNNSTDCLDAGVAAEMSDLIETLKGQKQL</sequence>
<dbReference type="PANTHER" id="PTHR21191">
    <property type="entry name" value="AQUAPORIN"/>
    <property type="match status" value="1"/>
</dbReference>
<dbReference type="SUPFAM" id="SSF81338">
    <property type="entry name" value="Aquaporin-like"/>
    <property type="match status" value="1"/>
</dbReference>